<feature type="transmembrane region" description="Helical" evidence="1">
    <location>
        <begin position="288"/>
        <end position="309"/>
    </location>
</feature>
<feature type="transmembrane region" description="Helical" evidence="1">
    <location>
        <begin position="223"/>
        <end position="240"/>
    </location>
</feature>
<feature type="transmembrane region" description="Helical" evidence="1">
    <location>
        <begin position="120"/>
        <end position="139"/>
    </location>
</feature>
<evidence type="ECO:0008006" key="4">
    <source>
        <dbReference type="Google" id="ProtNLM"/>
    </source>
</evidence>
<keyword evidence="1" id="KW-1133">Transmembrane helix</keyword>
<gene>
    <name evidence="2" type="ORF">ACE1CA_31075</name>
</gene>
<feature type="transmembrane region" description="Helical" evidence="1">
    <location>
        <begin position="25"/>
        <end position="48"/>
    </location>
</feature>
<feature type="transmembrane region" description="Helical" evidence="1">
    <location>
        <begin position="195"/>
        <end position="216"/>
    </location>
</feature>
<organism evidence="2 3">
    <name type="scientific">Floridaenema evergladense BLCC-F167</name>
    <dbReference type="NCBI Taxonomy" id="3153639"/>
    <lineage>
        <taxon>Bacteria</taxon>
        <taxon>Bacillati</taxon>
        <taxon>Cyanobacteriota</taxon>
        <taxon>Cyanophyceae</taxon>
        <taxon>Oscillatoriophycideae</taxon>
        <taxon>Aerosakkonematales</taxon>
        <taxon>Aerosakkonemataceae</taxon>
        <taxon>Floridanema</taxon>
        <taxon>Floridanema evergladense</taxon>
    </lineage>
</organism>
<feature type="transmembrane region" description="Helical" evidence="1">
    <location>
        <begin position="404"/>
        <end position="425"/>
    </location>
</feature>
<feature type="transmembrane region" description="Helical" evidence="1">
    <location>
        <begin position="373"/>
        <end position="392"/>
    </location>
</feature>
<proteinExistence type="predicted"/>
<evidence type="ECO:0000256" key="1">
    <source>
        <dbReference type="SAM" id="Phobius"/>
    </source>
</evidence>
<sequence length="440" mass="51227">MKIFQSYQNFLTEQLSKTSKFDGRFLLLVILILYFLPILFTSKFFTYYPDSWSDSYLIYPLVSKMLPPFADMRVITAGAECIRLGYDVLIKNPCDPWHRPMNYPQIWAILANWGLNQSHTVALGILCGLLFFALTFVTIKRLNYVESLLYALVLCSPSVMLTVERGNNDLIIFIILALSLLAIKGRNLIQRSLGYILILFAAILKLYPIFALISCLKEKRRNFFLIFLALVISFGIYVIGNLESLYLVSKATPRSTFLAYGIKVLFNVFLLELSNFSIIVFKQGFIKFFQIVMLIIFNITIFIVILKAYDLAKNEEEFHQQESEWETNQIDVFRIGASIYLGSYLIGNNWDYRLIFLLFTIPQILAWIKSRNCFAKISGLALVGIILTTWISYDTYRFFYLDEIINWLLFLFYVYTLILTLPKWLKSYMYLQPRDLEASS</sequence>
<dbReference type="EMBL" id="JBHFNT010000288">
    <property type="protein sequence ID" value="MFB2838955.1"/>
    <property type="molecule type" value="Genomic_DNA"/>
</dbReference>
<dbReference type="RefSeq" id="WP_413281245.1">
    <property type="nucleotide sequence ID" value="NZ_JBHFNT010000288.1"/>
</dbReference>
<name>A0ABV4WV23_9CYAN</name>
<feature type="transmembrane region" description="Helical" evidence="1">
    <location>
        <begin position="260"/>
        <end position="281"/>
    </location>
</feature>
<evidence type="ECO:0000313" key="3">
    <source>
        <dbReference type="Proteomes" id="UP001576780"/>
    </source>
</evidence>
<evidence type="ECO:0000313" key="2">
    <source>
        <dbReference type="EMBL" id="MFB2838955.1"/>
    </source>
</evidence>
<keyword evidence="1" id="KW-0472">Membrane</keyword>
<accession>A0ABV4WV23</accession>
<feature type="transmembrane region" description="Helical" evidence="1">
    <location>
        <begin position="350"/>
        <end position="368"/>
    </location>
</feature>
<protein>
    <recommendedName>
        <fullName evidence="4">DUF2029 domain-containing protein</fullName>
    </recommendedName>
</protein>
<feature type="transmembrane region" description="Helical" evidence="1">
    <location>
        <begin position="170"/>
        <end position="189"/>
    </location>
</feature>
<comment type="caution">
    <text evidence="2">The sequence shown here is derived from an EMBL/GenBank/DDBJ whole genome shotgun (WGS) entry which is preliminary data.</text>
</comment>
<reference evidence="2 3" key="1">
    <citation type="submission" date="2024-09" db="EMBL/GenBank/DDBJ databases">
        <title>Floridaenema gen nov. (Aerosakkonemataceae, Aerosakkonematales ord. nov., Cyanobacteria) from benthic tropical and subtropical fresh waters, with the description of four new species.</title>
        <authorList>
            <person name="Moretto J.A."/>
            <person name="Berthold D.E."/>
            <person name="Lefler F.W."/>
            <person name="Huang I.-S."/>
            <person name="Laughinghouse H. IV."/>
        </authorList>
    </citation>
    <scope>NUCLEOTIDE SEQUENCE [LARGE SCALE GENOMIC DNA]</scope>
    <source>
        <strain evidence="2 3">BLCC-F167</strain>
    </source>
</reference>
<keyword evidence="3" id="KW-1185">Reference proteome</keyword>
<dbReference type="Proteomes" id="UP001576780">
    <property type="component" value="Unassembled WGS sequence"/>
</dbReference>
<keyword evidence="1" id="KW-0812">Transmembrane</keyword>